<feature type="region of interest" description="Disordered" evidence="1">
    <location>
        <begin position="68"/>
        <end position="97"/>
    </location>
</feature>
<protein>
    <recommendedName>
        <fullName evidence="4">Reverse transcriptase domain-containing protein</fullName>
    </recommendedName>
</protein>
<gene>
    <name evidence="2" type="ORF">CTI12_AA440960</name>
</gene>
<comment type="caution">
    <text evidence="2">The sequence shown here is derived from an EMBL/GenBank/DDBJ whole genome shotgun (WGS) entry which is preliminary data.</text>
</comment>
<dbReference type="EMBL" id="PKPP01007331">
    <property type="protein sequence ID" value="PWA53689.1"/>
    <property type="molecule type" value="Genomic_DNA"/>
</dbReference>
<evidence type="ECO:0000313" key="3">
    <source>
        <dbReference type="Proteomes" id="UP000245207"/>
    </source>
</evidence>
<accession>A0A2U1LXF1</accession>
<sequence>MVNEDENEDSLKLDLSLAKEKRNLAAIHLAHSKNKMAKYYNKCVRLETFKSGDHVMHINELSKAAGQGKLTPSWEGPHYHGMHPTANDVTSKGGSPH</sequence>
<dbReference type="Proteomes" id="UP000245207">
    <property type="component" value="Unassembled WGS sequence"/>
</dbReference>
<organism evidence="2 3">
    <name type="scientific">Artemisia annua</name>
    <name type="common">Sweet wormwood</name>
    <dbReference type="NCBI Taxonomy" id="35608"/>
    <lineage>
        <taxon>Eukaryota</taxon>
        <taxon>Viridiplantae</taxon>
        <taxon>Streptophyta</taxon>
        <taxon>Embryophyta</taxon>
        <taxon>Tracheophyta</taxon>
        <taxon>Spermatophyta</taxon>
        <taxon>Magnoliopsida</taxon>
        <taxon>eudicotyledons</taxon>
        <taxon>Gunneridae</taxon>
        <taxon>Pentapetalae</taxon>
        <taxon>asterids</taxon>
        <taxon>campanulids</taxon>
        <taxon>Asterales</taxon>
        <taxon>Asteraceae</taxon>
        <taxon>Asteroideae</taxon>
        <taxon>Anthemideae</taxon>
        <taxon>Artemisiinae</taxon>
        <taxon>Artemisia</taxon>
    </lineage>
</organism>
<evidence type="ECO:0000313" key="2">
    <source>
        <dbReference type="EMBL" id="PWA53689.1"/>
    </source>
</evidence>
<proteinExistence type="predicted"/>
<reference evidence="2 3" key="1">
    <citation type="journal article" date="2018" name="Mol. Plant">
        <title>The genome of Artemisia annua provides insight into the evolution of Asteraceae family and artemisinin biosynthesis.</title>
        <authorList>
            <person name="Shen Q."/>
            <person name="Zhang L."/>
            <person name="Liao Z."/>
            <person name="Wang S."/>
            <person name="Yan T."/>
            <person name="Shi P."/>
            <person name="Liu M."/>
            <person name="Fu X."/>
            <person name="Pan Q."/>
            <person name="Wang Y."/>
            <person name="Lv Z."/>
            <person name="Lu X."/>
            <person name="Zhang F."/>
            <person name="Jiang W."/>
            <person name="Ma Y."/>
            <person name="Chen M."/>
            <person name="Hao X."/>
            <person name="Li L."/>
            <person name="Tang Y."/>
            <person name="Lv G."/>
            <person name="Zhou Y."/>
            <person name="Sun X."/>
            <person name="Brodelius P.E."/>
            <person name="Rose J.K.C."/>
            <person name="Tang K."/>
        </authorList>
    </citation>
    <scope>NUCLEOTIDE SEQUENCE [LARGE SCALE GENOMIC DNA]</scope>
    <source>
        <strain evidence="3">cv. Huhao1</strain>
        <tissue evidence="2">Leaf</tissue>
    </source>
</reference>
<dbReference type="OrthoDB" id="1709267at2759"/>
<keyword evidence="3" id="KW-1185">Reference proteome</keyword>
<dbReference type="AlphaFoldDB" id="A0A2U1LXF1"/>
<feature type="compositionally biased region" description="Polar residues" evidence="1">
    <location>
        <begin position="87"/>
        <end position="97"/>
    </location>
</feature>
<evidence type="ECO:0000256" key="1">
    <source>
        <dbReference type="SAM" id="MobiDB-lite"/>
    </source>
</evidence>
<evidence type="ECO:0008006" key="4">
    <source>
        <dbReference type="Google" id="ProtNLM"/>
    </source>
</evidence>
<name>A0A2U1LXF1_ARTAN</name>